<evidence type="ECO:0000313" key="12">
    <source>
        <dbReference type="Proteomes" id="UP000076738"/>
    </source>
</evidence>
<gene>
    <name evidence="11" type="ORF">CALVIDRAFT_503092</name>
</gene>
<evidence type="ECO:0000256" key="7">
    <source>
        <dbReference type="ARBA" id="ARBA00023180"/>
    </source>
</evidence>
<keyword evidence="12" id="KW-1185">Reference proteome</keyword>
<dbReference type="GO" id="GO:0004623">
    <property type="term" value="F:phospholipase A2 activity"/>
    <property type="evidence" value="ECO:0007669"/>
    <property type="project" value="TreeGrafter"/>
</dbReference>
<evidence type="ECO:0000313" key="11">
    <source>
        <dbReference type="EMBL" id="KZO93396.1"/>
    </source>
</evidence>
<dbReference type="OrthoDB" id="4084751at2759"/>
<dbReference type="Gene3D" id="3.40.1090.10">
    <property type="entry name" value="Cytosolic phospholipase A2 catalytic domain"/>
    <property type="match status" value="1"/>
</dbReference>
<evidence type="ECO:0000256" key="6">
    <source>
        <dbReference type="ARBA" id="ARBA00023098"/>
    </source>
</evidence>
<feature type="chain" id="PRO_5007749191" description="Lysophospholipase" evidence="9">
    <location>
        <begin position="21"/>
        <end position="634"/>
    </location>
</feature>
<keyword evidence="6 8" id="KW-0443">Lipid metabolism</keyword>
<comment type="catalytic activity">
    <reaction evidence="9">
        <text>a 1-acyl-sn-glycero-3-phosphocholine + H2O = sn-glycerol 3-phosphocholine + a fatty acid + H(+)</text>
        <dbReference type="Rhea" id="RHEA:15177"/>
        <dbReference type="ChEBI" id="CHEBI:15377"/>
        <dbReference type="ChEBI" id="CHEBI:15378"/>
        <dbReference type="ChEBI" id="CHEBI:16870"/>
        <dbReference type="ChEBI" id="CHEBI:28868"/>
        <dbReference type="ChEBI" id="CHEBI:58168"/>
        <dbReference type="EC" id="3.1.1.5"/>
    </reaction>
</comment>
<evidence type="ECO:0000256" key="5">
    <source>
        <dbReference type="ARBA" id="ARBA00022963"/>
    </source>
</evidence>
<organism evidence="11 12">
    <name type="scientific">Calocera viscosa (strain TUFC12733)</name>
    <dbReference type="NCBI Taxonomy" id="1330018"/>
    <lineage>
        <taxon>Eukaryota</taxon>
        <taxon>Fungi</taxon>
        <taxon>Dikarya</taxon>
        <taxon>Basidiomycota</taxon>
        <taxon>Agaricomycotina</taxon>
        <taxon>Dacrymycetes</taxon>
        <taxon>Dacrymycetales</taxon>
        <taxon>Dacrymycetaceae</taxon>
        <taxon>Calocera</taxon>
    </lineage>
</organism>
<dbReference type="PANTHER" id="PTHR10728:SF33">
    <property type="entry name" value="LYSOPHOSPHOLIPASE 1-RELATED"/>
    <property type="match status" value="1"/>
</dbReference>
<keyword evidence="3 9" id="KW-0732">Signal</keyword>
<dbReference type="AlphaFoldDB" id="A0A167JAJ5"/>
<dbReference type="GO" id="GO:0004622">
    <property type="term" value="F:phosphatidylcholine lysophospholipase activity"/>
    <property type="evidence" value="ECO:0007669"/>
    <property type="project" value="UniProtKB-EC"/>
</dbReference>
<feature type="signal peptide" evidence="9">
    <location>
        <begin position="1"/>
        <end position="20"/>
    </location>
</feature>
<dbReference type="STRING" id="1330018.A0A167JAJ5"/>
<sequence>MIFSALTTLSLAALLAPSSAQSNLTVPSGYAPTYSACPTNVTWLRGAQNLSDAEHAWVQGRKVVVADALGSFLGALNWTGFNVTEYVRLIKGDLDNVPVVSLALSGGGDVAAFTGIGIVQAFDSRYPPALSQRTGGLLQSLTYFAGLSGGSWPVVSYSVSSFPTSSALITAWDPEIDPYYRGDNASAINDYEEVIFEQIGEKAEAGFPVSLADYLGRALSSETIPGPGYGVNVTWSGVASLPAFKNFSIPFPIVENVVVDPNSPSYAGVLIPQANSTIIEATPFEWGAWQGDRIGFTPTKYLGTILAGGSPVNTSTCVTGFDNAGFILASASNAWNLWYLNDISNGTEGNFAKRSLSISSDKAEEHALSKRASFAFPISTIEGLAGVFNQSFNLTLGEILTAPYFNPWLGVGGDNATFLQLVDGSEAGQTIPLAGIMQPARKPDLIIAYDASQETAYGWQNGTNLIDSYTWAVQHGIPFPKIPTAVTILNRNYSTRPTFFGCAHKDVPVVLYLSNAPYSTYTNFSFIEDALPPQQVQEVLLNSFNIVSQGNGTLNSDFPECLGCAVIQRSIERLGWNTTAQCQACFSKYCWDEVDDTKLNPGLNPFNPEMSLPPTTFAVWNQTHNYTSPKLLPS</sequence>
<evidence type="ECO:0000256" key="8">
    <source>
        <dbReference type="PROSITE-ProRule" id="PRU00555"/>
    </source>
</evidence>
<evidence type="ECO:0000259" key="10">
    <source>
        <dbReference type="PROSITE" id="PS51210"/>
    </source>
</evidence>
<accession>A0A167JAJ5</accession>
<dbReference type="InterPro" id="IPR016035">
    <property type="entry name" value="Acyl_Trfase/lysoPLipase"/>
</dbReference>
<dbReference type="GO" id="GO:0046475">
    <property type="term" value="P:glycerophospholipid catabolic process"/>
    <property type="evidence" value="ECO:0007669"/>
    <property type="project" value="TreeGrafter"/>
</dbReference>
<protein>
    <recommendedName>
        <fullName evidence="2 9">Lysophospholipase</fullName>
        <ecNumber evidence="2 9">3.1.1.5</ecNumber>
    </recommendedName>
</protein>
<evidence type="ECO:0000256" key="4">
    <source>
        <dbReference type="ARBA" id="ARBA00022801"/>
    </source>
</evidence>
<dbReference type="SUPFAM" id="SSF52151">
    <property type="entry name" value="FabD/lysophospholipase-like"/>
    <property type="match status" value="1"/>
</dbReference>
<keyword evidence="7" id="KW-0325">Glycoprotein</keyword>
<dbReference type="Pfam" id="PF01735">
    <property type="entry name" value="PLA2_B"/>
    <property type="match status" value="1"/>
</dbReference>
<dbReference type="PROSITE" id="PS51210">
    <property type="entry name" value="PLA2C"/>
    <property type="match status" value="1"/>
</dbReference>
<evidence type="ECO:0000256" key="3">
    <source>
        <dbReference type="ARBA" id="ARBA00022729"/>
    </source>
</evidence>
<proteinExistence type="inferred from homology"/>
<dbReference type="SMART" id="SM00022">
    <property type="entry name" value="PLAc"/>
    <property type="match status" value="1"/>
</dbReference>
<comment type="similarity">
    <text evidence="1 9">Belongs to the lysophospholipase family.</text>
</comment>
<dbReference type="InterPro" id="IPR002642">
    <property type="entry name" value="LysoPLipase_cat_dom"/>
</dbReference>
<dbReference type="EC" id="3.1.1.5" evidence="2 9"/>
<dbReference type="Proteomes" id="UP000076738">
    <property type="component" value="Unassembled WGS sequence"/>
</dbReference>
<dbReference type="PANTHER" id="PTHR10728">
    <property type="entry name" value="CYTOSOLIC PHOSPHOLIPASE A2"/>
    <property type="match status" value="1"/>
</dbReference>
<keyword evidence="5 8" id="KW-0442">Lipid degradation</keyword>
<feature type="domain" description="PLA2c" evidence="10">
    <location>
        <begin position="36"/>
        <end position="596"/>
    </location>
</feature>
<evidence type="ECO:0000256" key="1">
    <source>
        <dbReference type="ARBA" id="ARBA00008780"/>
    </source>
</evidence>
<dbReference type="EMBL" id="KV417302">
    <property type="protein sequence ID" value="KZO93396.1"/>
    <property type="molecule type" value="Genomic_DNA"/>
</dbReference>
<name>A0A167JAJ5_CALVF</name>
<reference evidence="11 12" key="1">
    <citation type="journal article" date="2016" name="Mol. Biol. Evol.">
        <title>Comparative Genomics of Early-Diverging Mushroom-Forming Fungi Provides Insights into the Origins of Lignocellulose Decay Capabilities.</title>
        <authorList>
            <person name="Nagy L.G."/>
            <person name="Riley R."/>
            <person name="Tritt A."/>
            <person name="Adam C."/>
            <person name="Daum C."/>
            <person name="Floudas D."/>
            <person name="Sun H."/>
            <person name="Yadav J.S."/>
            <person name="Pangilinan J."/>
            <person name="Larsson K.H."/>
            <person name="Matsuura K."/>
            <person name="Barry K."/>
            <person name="Labutti K."/>
            <person name="Kuo R."/>
            <person name="Ohm R.A."/>
            <person name="Bhattacharya S.S."/>
            <person name="Shirouzu T."/>
            <person name="Yoshinaga Y."/>
            <person name="Martin F.M."/>
            <person name="Grigoriev I.V."/>
            <person name="Hibbett D.S."/>
        </authorList>
    </citation>
    <scope>NUCLEOTIDE SEQUENCE [LARGE SCALE GENOMIC DNA]</scope>
    <source>
        <strain evidence="11 12">TUFC12733</strain>
    </source>
</reference>
<keyword evidence="4 8" id="KW-0378">Hydrolase</keyword>
<dbReference type="GO" id="GO:0005829">
    <property type="term" value="C:cytosol"/>
    <property type="evidence" value="ECO:0007669"/>
    <property type="project" value="TreeGrafter"/>
</dbReference>
<evidence type="ECO:0000256" key="9">
    <source>
        <dbReference type="RuleBase" id="RU362103"/>
    </source>
</evidence>
<evidence type="ECO:0000256" key="2">
    <source>
        <dbReference type="ARBA" id="ARBA00013274"/>
    </source>
</evidence>